<keyword evidence="2" id="KW-1185">Reference proteome</keyword>
<comment type="caution">
    <text evidence="1">The sequence shown here is derived from an EMBL/GenBank/DDBJ whole genome shotgun (WGS) entry which is preliminary data.</text>
</comment>
<evidence type="ECO:0008006" key="3">
    <source>
        <dbReference type="Google" id="ProtNLM"/>
    </source>
</evidence>
<evidence type="ECO:0000313" key="2">
    <source>
        <dbReference type="Proteomes" id="UP001396334"/>
    </source>
</evidence>
<reference evidence="1 2" key="1">
    <citation type="journal article" date="2024" name="G3 (Bethesda)">
        <title>Genome assembly of Hibiscus sabdariffa L. provides insights into metabolisms of medicinal natural products.</title>
        <authorList>
            <person name="Kim T."/>
        </authorList>
    </citation>
    <scope>NUCLEOTIDE SEQUENCE [LARGE SCALE GENOMIC DNA]</scope>
    <source>
        <strain evidence="1">TK-2024</strain>
        <tissue evidence="1">Old leaves</tissue>
    </source>
</reference>
<name>A0ABR2S5Q5_9ROSI</name>
<accession>A0ABR2S5Q5</accession>
<organism evidence="1 2">
    <name type="scientific">Hibiscus sabdariffa</name>
    <name type="common">roselle</name>
    <dbReference type="NCBI Taxonomy" id="183260"/>
    <lineage>
        <taxon>Eukaryota</taxon>
        <taxon>Viridiplantae</taxon>
        <taxon>Streptophyta</taxon>
        <taxon>Embryophyta</taxon>
        <taxon>Tracheophyta</taxon>
        <taxon>Spermatophyta</taxon>
        <taxon>Magnoliopsida</taxon>
        <taxon>eudicotyledons</taxon>
        <taxon>Gunneridae</taxon>
        <taxon>Pentapetalae</taxon>
        <taxon>rosids</taxon>
        <taxon>malvids</taxon>
        <taxon>Malvales</taxon>
        <taxon>Malvaceae</taxon>
        <taxon>Malvoideae</taxon>
        <taxon>Hibiscus</taxon>
    </lineage>
</organism>
<evidence type="ECO:0000313" key="1">
    <source>
        <dbReference type="EMBL" id="KAK9020562.1"/>
    </source>
</evidence>
<dbReference type="EMBL" id="JBBPBN010000016">
    <property type="protein sequence ID" value="KAK9020562.1"/>
    <property type="molecule type" value="Genomic_DNA"/>
</dbReference>
<proteinExistence type="predicted"/>
<sequence length="291" mass="32417">MTLTKAPKDLEDDDDIELLEDDIAFGLANNIPTIDFYERVKNLAIKSMDLTLVVKSTQASPSRLMAWIQLSGLPLTHCKRSFIEAIGFEPPVLDKVLGFIPAPSHFLLKDAFGPWMLVEKRKHNPHIVNPANHAPKVIMPESWESVPTPIVAPLVQSTYPTILVDPTSGNLGHSRLDMDKSKAQGKSLSSSKKVTIHHVAKKLAASGSKVTKQSYAILKTSCIAHVHRVTSMNPPPLSMHTLFLEHLRWLSTLSSMKQFNFILPIIPSFLLRPYHVAEYIMAPRPCLNNLP</sequence>
<dbReference type="Proteomes" id="UP001396334">
    <property type="component" value="Unassembled WGS sequence"/>
</dbReference>
<gene>
    <name evidence="1" type="ORF">V6N11_010582</name>
</gene>
<protein>
    <recommendedName>
        <fullName evidence="3">DUF4283 domain-containing protein</fullName>
    </recommendedName>
</protein>